<evidence type="ECO:0000256" key="12">
    <source>
        <dbReference type="ARBA" id="ARBA00022908"/>
    </source>
</evidence>
<evidence type="ECO:0000256" key="14">
    <source>
        <dbReference type="ARBA" id="ARBA00022932"/>
    </source>
</evidence>
<dbReference type="PROSITE" id="PS00141">
    <property type="entry name" value="ASP_PROTEASE"/>
    <property type="match status" value="1"/>
</dbReference>
<dbReference type="InterPro" id="IPR050951">
    <property type="entry name" value="Retrovirus_Pol_polyprotein"/>
</dbReference>
<keyword evidence="8" id="KW-0255">Endonuclease</keyword>
<keyword evidence="14" id="KW-0239">DNA-directed DNA polymerase</keyword>
<dbReference type="GO" id="GO:0004190">
    <property type="term" value="F:aspartic-type endopeptidase activity"/>
    <property type="evidence" value="ECO:0007669"/>
    <property type="project" value="UniProtKB-KW"/>
</dbReference>
<evidence type="ECO:0000256" key="13">
    <source>
        <dbReference type="ARBA" id="ARBA00022918"/>
    </source>
</evidence>
<dbReference type="GO" id="GO:0003887">
    <property type="term" value="F:DNA-directed DNA polymerase activity"/>
    <property type="evidence" value="ECO:0007669"/>
    <property type="project" value="UniProtKB-KW"/>
</dbReference>
<evidence type="ECO:0000256" key="1">
    <source>
        <dbReference type="ARBA" id="ARBA00012493"/>
    </source>
</evidence>
<dbReference type="InterPro" id="IPR043502">
    <property type="entry name" value="DNA/RNA_pol_sf"/>
</dbReference>
<dbReference type="SUPFAM" id="SSF53098">
    <property type="entry name" value="Ribonuclease H-like"/>
    <property type="match status" value="1"/>
</dbReference>
<dbReference type="GO" id="GO:0015074">
    <property type="term" value="P:DNA integration"/>
    <property type="evidence" value="ECO:0007669"/>
    <property type="project" value="UniProtKB-KW"/>
</dbReference>
<dbReference type="CDD" id="cd01647">
    <property type="entry name" value="RT_LTR"/>
    <property type="match status" value="1"/>
</dbReference>
<reference evidence="22 23" key="1">
    <citation type="submission" date="2024-02" db="EMBL/GenBank/DDBJ databases">
        <title>High-quality chromosome-scale genome assembly of Pensacola bahiagrass (Paspalum notatum Flugge var. saurae).</title>
        <authorList>
            <person name="Vega J.M."/>
            <person name="Podio M."/>
            <person name="Orjuela J."/>
            <person name="Siena L.A."/>
            <person name="Pessino S.C."/>
            <person name="Combes M.C."/>
            <person name="Mariac C."/>
            <person name="Albertini E."/>
            <person name="Pupilli F."/>
            <person name="Ortiz J.P.A."/>
            <person name="Leblanc O."/>
        </authorList>
    </citation>
    <scope>NUCLEOTIDE SEQUENCE [LARGE SCALE GENOMIC DNA]</scope>
    <source>
        <strain evidence="22">R1</strain>
        <tissue evidence="22">Leaf</tissue>
    </source>
</reference>
<dbReference type="Pfam" id="PF08284">
    <property type="entry name" value="RVP_2"/>
    <property type="match status" value="1"/>
</dbReference>
<dbReference type="Gene3D" id="3.10.10.10">
    <property type="entry name" value="HIV Type 1 Reverse Transcriptase, subunit A, domain 1"/>
    <property type="match status" value="1"/>
</dbReference>
<dbReference type="GO" id="GO:0006508">
    <property type="term" value="P:proteolysis"/>
    <property type="evidence" value="ECO:0007669"/>
    <property type="project" value="UniProtKB-KW"/>
</dbReference>
<dbReference type="CDD" id="cd09274">
    <property type="entry name" value="RNase_HI_RT_Ty3"/>
    <property type="match status" value="1"/>
</dbReference>
<keyword evidence="15" id="KW-0238">DNA-binding</keyword>
<evidence type="ECO:0000313" key="22">
    <source>
        <dbReference type="EMBL" id="WVZ81223.1"/>
    </source>
</evidence>
<keyword evidence="9" id="KW-0378">Hydrolase</keyword>
<dbReference type="GO" id="GO:0006310">
    <property type="term" value="P:DNA recombination"/>
    <property type="evidence" value="ECO:0007669"/>
    <property type="project" value="UniProtKB-KW"/>
</dbReference>
<dbReference type="GO" id="GO:0003723">
    <property type="term" value="F:RNA binding"/>
    <property type="evidence" value="ECO:0007669"/>
    <property type="project" value="UniProtKB-KW"/>
</dbReference>
<evidence type="ECO:0000256" key="7">
    <source>
        <dbReference type="ARBA" id="ARBA00022750"/>
    </source>
</evidence>
<evidence type="ECO:0000259" key="21">
    <source>
        <dbReference type="PROSITE" id="PS50994"/>
    </source>
</evidence>
<evidence type="ECO:0000256" key="15">
    <source>
        <dbReference type="ARBA" id="ARBA00023125"/>
    </source>
</evidence>
<keyword evidence="6" id="KW-0479">Metal-binding</keyword>
<dbReference type="Pfam" id="PF17917">
    <property type="entry name" value="RT_RNaseH"/>
    <property type="match status" value="1"/>
</dbReference>
<evidence type="ECO:0000256" key="5">
    <source>
        <dbReference type="ARBA" id="ARBA00022722"/>
    </source>
</evidence>
<keyword evidence="7" id="KW-0064">Aspartyl protease</keyword>
<evidence type="ECO:0000259" key="20">
    <source>
        <dbReference type="PROSITE" id="PS50878"/>
    </source>
</evidence>
<accession>A0AAQ3X0F1</accession>
<dbReference type="FunFam" id="3.30.70.270:FF:000020">
    <property type="entry name" value="Transposon Tf2-6 polyprotein-like Protein"/>
    <property type="match status" value="1"/>
</dbReference>
<keyword evidence="5" id="KW-0540">Nuclease</keyword>
<proteinExistence type="predicted"/>
<dbReference type="Gene3D" id="3.30.420.10">
    <property type="entry name" value="Ribonuclease H-like superfamily/Ribonuclease H"/>
    <property type="match status" value="1"/>
</dbReference>
<dbReference type="GO" id="GO:0004519">
    <property type="term" value="F:endonuclease activity"/>
    <property type="evidence" value="ECO:0007669"/>
    <property type="project" value="UniProtKB-KW"/>
</dbReference>
<dbReference type="SUPFAM" id="SSF56672">
    <property type="entry name" value="DNA/RNA polymerases"/>
    <property type="match status" value="1"/>
</dbReference>
<keyword evidence="16" id="KW-0233">DNA recombination</keyword>
<dbReference type="InterPro" id="IPR021109">
    <property type="entry name" value="Peptidase_aspartic_dom_sf"/>
</dbReference>
<dbReference type="PROSITE" id="PS50994">
    <property type="entry name" value="INTEGRASE"/>
    <property type="match status" value="1"/>
</dbReference>
<organism evidence="22 23">
    <name type="scientific">Paspalum notatum var. saurae</name>
    <dbReference type="NCBI Taxonomy" id="547442"/>
    <lineage>
        <taxon>Eukaryota</taxon>
        <taxon>Viridiplantae</taxon>
        <taxon>Streptophyta</taxon>
        <taxon>Embryophyta</taxon>
        <taxon>Tracheophyta</taxon>
        <taxon>Spermatophyta</taxon>
        <taxon>Magnoliopsida</taxon>
        <taxon>Liliopsida</taxon>
        <taxon>Poales</taxon>
        <taxon>Poaceae</taxon>
        <taxon>PACMAD clade</taxon>
        <taxon>Panicoideae</taxon>
        <taxon>Andropogonodae</taxon>
        <taxon>Paspaleae</taxon>
        <taxon>Paspalinae</taxon>
        <taxon>Paspalum</taxon>
    </lineage>
</organism>
<sequence length="1055" mass="121701">MQNSQQQQQQGRPNQQNKGPWQGKVNHVTAEAAAEAPNVILGTFLVNSKPATVLFDTGATHSFIAKSFAEQHNISISSIKRPMIVSSPGGKISTSFKLFQKFRTGLIVIDSVGIDVILGMETLNKWGVKIDCASQTVHLTAPDGRKVEISASSPTGCLHQMEARSTDGIRVVCDYPDVFPDELPGMPPDREIEFIIELLPSTAPIAKRPYRMAPIEQEEVKKNIDELLAKGYIRPSSSPWAFPVLLVEKKDTNEKRMCVDYRALNEVTIKNKYPLPRIDDLFDQLQGACAFSKIDLRSGYHQLKIRPLDIPKTAFTTKYGLYEYLVMSFGLTNAPAYFMHLMNRVFMDYLDEFIVVFIDDILIYSKTEEEHEVHLRLVLQRLREDKLYAKLKKCEFWIDEVPFLGHIISKGGIAVDPRKISAITNWEVPQTPKEVRGFLGLAGYYRRFIENFSKTAKPMTSLLEKDAAFKWTVDRQAAFDELKKRLMTAPVLTLPDQQKKFTVYCDASRDGLGCVLMQEGKVVAYGSRQLRKHEIWRHYLFGQRCEIYTDHKSLKYIFTQNELNMRQRRRLELIKDYDLEIHYHPGKANVVADALSRKRFLSHTTVAAFEVPTLEEEINKYQKEDEKLQEIRESLKKGEAPDFKEDGRGTLWYKNRICVPNVDSIWKLILSEAHDTAYSIHPGSTKMYYDLKERFWWPGMKRAVAEYVAVCDTCQRRPAGLLQPLKVPEWKWEEITMDFIVGLPCTQKGYNSIWVVVDRLTKVAHFIPLNTTYSGARLAELYISRIVCLHGVPKKIISDRGSQFTFRFWEQLHDSLDTKLRFSTAYHPQTDGQTERTNQVLEDIMGPVGISAYLMLNSHITNSYQASLKKSPFEALYDDVEQQLRVVQENLKIAQSRQKSYADNRRRELNIKVDDFVYLKVSPMRGVHRFNMKGKLAPRYIGPFKVLEKKGEVAYRLELPPSLSGVHDVFHVSQLKKCLRVPEEQAPLEDLNVQEDLTYTEHPVKILETSERITRNKRIKMCRVQWSHHTEKEATWERENKMREAYPNLFASQPM</sequence>
<dbReference type="PROSITE" id="PS50878">
    <property type="entry name" value="RT_POL"/>
    <property type="match status" value="1"/>
</dbReference>
<dbReference type="PANTHER" id="PTHR37984">
    <property type="entry name" value="PROTEIN CBG26694"/>
    <property type="match status" value="1"/>
</dbReference>
<name>A0AAQ3X0F1_PASNO</name>
<evidence type="ECO:0000256" key="19">
    <source>
        <dbReference type="SAM" id="MobiDB-lite"/>
    </source>
</evidence>
<keyword evidence="3" id="KW-0808">Transferase</keyword>
<evidence type="ECO:0000256" key="3">
    <source>
        <dbReference type="ARBA" id="ARBA00022679"/>
    </source>
</evidence>
<dbReference type="InterPro" id="IPR041577">
    <property type="entry name" value="RT_RNaseH_2"/>
</dbReference>
<feature type="compositionally biased region" description="Low complexity" evidence="19">
    <location>
        <begin position="1"/>
        <end position="17"/>
    </location>
</feature>
<keyword evidence="10" id="KW-0460">Magnesium</keyword>
<dbReference type="InterPro" id="IPR012337">
    <property type="entry name" value="RNaseH-like_sf"/>
</dbReference>
<evidence type="ECO:0000256" key="9">
    <source>
        <dbReference type="ARBA" id="ARBA00022801"/>
    </source>
</evidence>
<evidence type="ECO:0000256" key="10">
    <source>
        <dbReference type="ARBA" id="ARBA00022842"/>
    </source>
</evidence>
<protein>
    <recommendedName>
        <fullName evidence="1">RNA-directed DNA polymerase</fullName>
        <ecNumber evidence="1">2.7.7.49</ecNumber>
    </recommendedName>
</protein>
<dbReference type="EC" id="2.7.7.49" evidence="1"/>
<evidence type="ECO:0000256" key="8">
    <source>
        <dbReference type="ARBA" id="ARBA00022759"/>
    </source>
</evidence>
<dbReference type="Gene3D" id="3.30.70.270">
    <property type="match status" value="2"/>
</dbReference>
<dbReference type="Pfam" id="PF17919">
    <property type="entry name" value="RT_RNaseH_2"/>
    <property type="match status" value="1"/>
</dbReference>
<dbReference type="Proteomes" id="UP001341281">
    <property type="component" value="Chromosome 06"/>
</dbReference>
<feature type="domain" description="Reverse transcriptase" evidence="20">
    <location>
        <begin position="228"/>
        <end position="408"/>
    </location>
</feature>
<keyword evidence="18" id="KW-0175">Coiled coil</keyword>
<evidence type="ECO:0000256" key="2">
    <source>
        <dbReference type="ARBA" id="ARBA00022670"/>
    </source>
</evidence>
<dbReference type="Pfam" id="PF24626">
    <property type="entry name" value="SH3_Tf2-1"/>
    <property type="match status" value="1"/>
</dbReference>
<dbReference type="EMBL" id="CP144750">
    <property type="protein sequence ID" value="WVZ81223.1"/>
    <property type="molecule type" value="Genomic_DNA"/>
</dbReference>
<dbReference type="InterPro" id="IPR056924">
    <property type="entry name" value="SH3_Tf2-1"/>
</dbReference>
<feature type="region of interest" description="Disordered" evidence="19">
    <location>
        <begin position="1"/>
        <end position="22"/>
    </location>
</feature>
<keyword evidence="2" id="KW-0645">Protease</keyword>
<keyword evidence="13" id="KW-0695">RNA-directed DNA polymerase</keyword>
<dbReference type="InterPro" id="IPR041588">
    <property type="entry name" value="Integrase_H2C2"/>
</dbReference>
<feature type="coiled-coil region" evidence="18">
    <location>
        <begin position="611"/>
        <end position="638"/>
    </location>
</feature>
<evidence type="ECO:0000256" key="6">
    <source>
        <dbReference type="ARBA" id="ARBA00022723"/>
    </source>
</evidence>
<gene>
    <name evidence="22" type="ORF">U9M48_028622</name>
</gene>
<keyword evidence="11" id="KW-0694">RNA-binding</keyword>
<dbReference type="AlphaFoldDB" id="A0AAQ3X0F1"/>
<dbReference type="Gene3D" id="2.40.70.10">
    <property type="entry name" value="Acid Proteases"/>
    <property type="match status" value="1"/>
</dbReference>
<evidence type="ECO:0000256" key="11">
    <source>
        <dbReference type="ARBA" id="ARBA00022884"/>
    </source>
</evidence>
<evidence type="ECO:0000256" key="16">
    <source>
        <dbReference type="ARBA" id="ARBA00023172"/>
    </source>
</evidence>
<dbReference type="PANTHER" id="PTHR37984:SF5">
    <property type="entry name" value="PROTEIN NYNRIN-LIKE"/>
    <property type="match status" value="1"/>
</dbReference>
<dbReference type="Pfam" id="PF17921">
    <property type="entry name" value="Integrase_H2C2"/>
    <property type="match status" value="1"/>
</dbReference>
<evidence type="ECO:0000256" key="17">
    <source>
        <dbReference type="ARBA" id="ARBA00023268"/>
    </source>
</evidence>
<dbReference type="Gene3D" id="1.10.340.70">
    <property type="match status" value="1"/>
</dbReference>
<dbReference type="InterPro" id="IPR036397">
    <property type="entry name" value="RNaseH_sf"/>
</dbReference>
<evidence type="ECO:0000313" key="23">
    <source>
        <dbReference type="Proteomes" id="UP001341281"/>
    </source>
</evidence>
<dbReference type="InterPro" id="IPR000477">
    <property type="entry name" value="RT_dom"/>
</dbReference>
<evidence type="ECO:0000256" key="4">
    <source>
        <dbReference type="ARBA" id="ARBA00022695"/>
    </source>
</evidence>
<dbReference type="InterPro" id="IPR043128">
    <property type="entry name" value="Rev_trsase/Diguanyl_cyclase"/>
</dbReference>
<dbReference type="GO" id="GO:0003964">
    <property type="term" value="F:RNA-directed DNA polymerase activity"/>
    <property type="evidence" value="ECO:0007669"/>
    <property type="project" value="UniProtKB-KW"/>
</dbReference>
<dbReference type="InterPro" id="IPR041373">
    <property type="entry name" value="RT_RNaseH"/>
</dbReference>
<dbReference type="GO" id="GO:0003677">
    <property type="term" value="F:DNA binding"/>
    <property type="evidence" value="ECO:0007669"/>
    <property type="project" value="UniProtKB-KW"/>
</dbReference>
<keyword evidence="23" id="KW-1185">Reference proteome</keyword>
<dbReference type="SUPFAM" id="SSF50630">
    <property type="entry name" value="Acid proteases"/>
    <property type="match status" value="1"/>
</dbReference>
<evidence type="ECO:0000256" key="18">
    <source>
        <dbReference type="SAM" id="Coils"/>
    </source>
</evidence>
<dbReference type="Pfam" id="PF00078">
    <property type="entry name" value="RVT_1"/>
    <property type="match status" value="1"/>
</dbReference>
<dbReference type="InterPro" id="IPR001969">
    <property type="entry name" value="Aspartic_peptidase_AS"/>
</dbReference>
<feature type="domain" description="Integrase catalytic" evidence="21">
    <location>
        <begin position="724"/>
        <end position="843"/>
    </location>
</feature>
<keyword evidence="17" id="KW-0511">Multifunctional enzyme</keyword>
<dbReference type="GO" id="GO:0046872">
    <property type="term" value="F:metal ion binding"/>
    <property type="evidence" value="ECO:0007669"/>
    <property type="project" value="UniProtKB-KW"/>
</dbReference>
<keyword evidence="12" id="KW-0229">DNA integration</keyword>
<keyword evidence="4" id="KW-0548">Nucleotidyltransferase</keyword>
<dbReference type="CDD" id="cd00303">
    <property type="entry name" value="retropepsin_like"/>
    <property type="match status" value="1"/>
</dbReference>
<dbReference type="InterPro" id="IPR001584">
    <property type="entry name" value="Integrase_cat-core"/>
</dbReference>